<sequence length="129" mass="14224">YAYRQEDWDNLIQLVTDDLMLGEVQYVRELYHNENPTSEFVWGYERGSELAAPTLNADPDGITWEGPTLSGIPMIVDSASLDGIYFATMPGGFTEVDSDRQGLADISGYMDLYNAHLSIADGGYGNTAD</sequence>
<evidence type="ECO:0000313" key="1">
    <source>
        <dbReference type="EMBL" id="SVC79737.1"/>
    </source>
</evidence>
<name>A0A382Q3V0_9ZZZZ</name>
<accession>A0A382Q3V0</accession>
<dbReference type="EMBL" id="UINC01111481">
    <property type="protein sequence ID" value="SVC79737.1"/>
    <property type="molecule type" value="Genomic_DNA"/>
</dbReference>
<gene>
    <name evidence="1" type="ORF">METZ01_LOCUS332591</name>
</gene>
<protein>
    <submittedName>
        <fullName evidence="1">Uncharacterized protein</fullName>
    </submittedName>
</protein>
<proteinExistence type="predicted"/>
<dbReference type="AlphaFoldDB" id="A0A382Q3V0"/>
<feature type="non-terminal residue" evidence="1">
    <location>
        <position position="1"/>
    </location>
</feature>
<organism evidence="1">
    <name type="scientific">marine metagenome</name>
    <dbReference type="NCBI Taxonomy" id="408172"/>
    <lineage>
        <taxon>unclassified sequences</taxon>
        <taxon>metagenomes</taxon>
        <taxon>ecological metagenomes</taxon>
    </lineage>
</organism>
<reference evidence="1" key="1">
    <citation type="submission" date="2018-05" db="EMBL/GenBank/DDBJ databases">
        <authorList>
            <person name="Lanie J.A."/>
            <person name="Ng W.-L."/>
            <person name="Kazmierczak K.M."/>
            <person name="Andrzejewski T.M."/>
            <person name="Davidsen T.M."/>
            <person name="Wayne K.J."/>
            <person name="Tettelin H."/>
            <person name="Glass J.I."/>
            <person name="Rusch D."/>
            <person name="Podicherti R."/>
            <person name="Tsui H.-C.T."/>
            <person name="Winkler M.E."/>
        </authorList>
    </citation>
    <scope>NUCLEOTIDE SEQUENCE</scope>
</reference>